<name>A0ABT1CB47_9HYPH</name>
<dbReference type="RefSeq" id="WP_252822205.1">
    <property type="nucleotide sequence ID" value="NZ_JAMXQS010000010.1"/>
</dbReference>
<evidence type="ECO:0000313" key="3">
    <source>
        <dbReference type="Proteomes" id="UP001205906"/>
    </source>
</evidence>
<protein>
    <recommendedName>
        <fullName evidence="4">Transmembrane protein PGPGW</fullName>
    </recommendedName>
</protein>
<dbReference type="EMBL" id="JAMXQS010000010">
    <property type="protein sequence ID" value="MCO6052047.1"/>
    <property type="molecule type" value="Genomic_DNA"/>
</dbReference>
<sequence>MTRAHDPADTSYDKRESIEPPRRKITLLGRDFYLPRSRWARIALGSALVIGGCLGFLPILGFWMVPVGLLVLSYEFASVRRWRRRTAVWWHRRRRPSARRDAPGAARKAA</sequence>
<reference evidence="2 3" key="1">
    <citation type="submission" date="2022-06" db="EMBL/GenBank/DDBJ databases">
        <title>Mesorhizobium sp. strain RP14 Genome sequencing and assembly.</title>
        <authorList>
            <person name="Kim I."/>
        </authorList>
    </citation>
    <scope>NUCLEOTIDE SEQUENCE [LARGE SCALE GENOMIC DNA]</scope>
    <source>
        <strain evidence="3">RP14(2022)</strain>
    </source>
</reference>
<evidence type="ECO:0000256" key="1">
    <source>
        <dbReference type="SAM" id="Phobius"/>
    </source>
</evidence>
<gene>
    <name evidence="2" type="ORF">NGM99_19865</name>
</gene>
<keyword evidence="1" id="KW-0812">Transmembrane</keyword>
<dbReference type="Proteomes" id="UP001205906">
    <property type="component" value="Unassembled WGS sequence"/>
</dbReference>
<keyword evidence="1" id="KW-0472">Membrane</keyword>
<proteinExistence type="predicted"/>
<evidence type="ECO:0008006" key="4">
    <source>
        <dbReference type="Google" id="ProtNLM"/>
    </source>
</evidence>
<keyword evidence="1" id="KW-1133">Transmembrane helix</keyword>
<feature type="transmembrane region" description="Helical" evidence="1">
    <location>
        <begin position="42"/>
        <end position="74"/>
    </location>
</feature>
<comment type="caution">
    <text evidence="2">The sequence shown here is derived from an EMBL/GenBank/DDBJ whole genome shotgun (WGS) entry which is preliminary data.</text>
</comment>
<evidence type="ECO:0000313" key="2">
    <source>
        <dbReference type="EMBL" id="MCO6052047.1"/>
    </source>
</evidence>
<accession>A0ABT1CB47</accession>
<keyword evidence="3" id="KW-1185">Reference proteome</keyword>
<organism evidence="2 3">
    <name type="scientific">Mesorhizobium liriopis</name>
    <dbReference type="NCBI Taxonomy" id="2953882"/>
    <lineage>
        <taxon>Bacteria</taxon>
        <taxon>Pseudomonadati</taxon>
        <taxon>Pseudomonadota</taxon>
        <taxon>Alphaproteobacteria</taxon>
        <taxon>Hyphomicrobiales</taxon>
        <taxon>Phyllobacteriaceae</taxon>
        <taxon>Mesorhizobium</taxon>
    </lineage>
</organism>